<dbReference type="SUPFAM" id="SSF53933">
    <property type="entry name" value="Microbial ribonucleases"/>
    <property type="match status" value="1"/>
</dbReference>
<keyword evidence="1" id="KW-0540">Nuclease</keyword>
<evidence type="ECO:0000256" key="2">
    <source>
        <dbReference type="ARBA" id="ARBA00022801"/>
    </source>
</evidence>
<accession>A0AAN6S1U6</accession>
<reference evidence="5" key="1">
    <citation type="journal article" date="2023" name="Mol. Phylogenet. Evol.">
        <title>Genome-scale phylogeny and comparative genomics of the fungal order Sordariales.</title>
        <authorList>
            <person name="Hensen N."/>
            <person name="Bonometti L."/>
            <person name="Westerberg I."/>
            <person name="Brannstrom I.O."/>
            <person name="Guillou S."/>
            <person name="Cros-Aarteil S."/>
            <person name="Calhoun S."/>
            <person name="Haridas S."/>
            <person name="Kuo A."/>
            <person name="Mondo S."/>
            <person name="Pangilinan J."/>
            <person name="Riley R."/>
            <person name="LaButti K."/>
            <person name="Andreopoulos B."/>
            <person name="Lipzen A."/>
            <person name="Chen C."/>
            <person name="Yan M."/>
            <person name="Daum C."/>
            <person name="Ng V."/>
            <person name="Clum A."/>
            <person name="Steindorff A."/>
            <person name="Ohm R.A."/>
            <person name="Martin F."/>
            <person name="Silar P."/>
            <person name="Natvig D.O."/>
            <person name="Lalanne C."/>
            <person name="Gautier V."/>
            <person name="Ament-Velasquez S.L."/>
            <person name="Kruys A."/>
            <person name="Hutchinson M.I."/>
            <person name="Powell A.J."/>
            <person name="Barry K."/>
            <person name="Miller A.N."/>
            <person name="Grigoriev I.V."/>
            <person name="Debuchy R."/>
            <person name="Gladieux P."/>
            <person name="Hiltunen Thoren M."/>
            <person name="Johannesson H."/>
        </authorList>
    </citation>
    <scope>NUCLEOTIDE SEQUENCE [LARGE SCALE GENOMIC DNA]</scope>
    <source>
        <strain evidence="5">CBS 340.73</strain>
    </source>
</reference>
<dbReference type="InterPro" id="IPR016191">
    <property type="entry name" value="Ribonuclease/ribotoxin"/>
</dbReference>
<evidence type="ECO:0000256" key="1">
    <source>
        <dbReference type="ARBA" id="ARBA00022722"/>
    </source>
</evidence>
<evidence type="ECO:0000256" key="3">
    <source>
        <dbReference type="SAM" id="MobiDB-lite"/>
    </source>
</evidence>
<dbReference type="GO" id="GO:0016787">
    <property type="term" value="F:hydrolase activity"/>
    <property type="evidence" value="ECO:0007669"/>
    <property type="project" value="UniProtKB-KW"/>
</dbReference>
<feature type="compositionally biased region" description="Basic and acidic residues" evidence="3">
    <location>
        <begin position="243"/>
        <end position="262"/>
    </location>
</feature>
<feature type="compositionally biased region" description="Basic and acidic residues" evidence="3">
    <location>
        <begin position="227"/>
        <end position="236"/>
    </location>
</feature>
<dbReference type="Gene3D" id="3.10.450.30">
    <property type="entry name" value="Microbial ribonucleases"/>
    <property type="match status" value="1"/>
</dbReference>
<keyword evidence="2" id="KW-0378">Hydrolase</keyword>
<evidence type="ECO:0000313" key="5">
    <source>
        <dbReference type="Proteomes" id="UP001303473"/>
    </source>
</evidence>
<sequence>MEKQLEKQLVRFNRNPCSSSFHLPLFCPTKPEEGEKKKRGSDSMLAHRNITDQYHTTRGPIPMNLAQQQIRQALGLDSRQKSGYPHRYHNEEKIIEDFVTGPGRAHGRPGDLHLFPIATSGELHHFRYDERIVPWASMMREPHPNERANVMGSSNAKPRNSPGATRAITRVANGQNIVVSVVDHPEGDTEGFVGAPIEPINRQGRQEAERYLDKELRRAQSFPPRGIDSEVASKVEQRHKKVRESVYPEYRGSELERKAPAW</sequence>
<name>A0AAN6S1U6_9PEZI</name>
<evidence type="ECO:0000313" key="4">
    <source>
        <dbReference type="EMBL" id="KAK3937370.1"/>
    </source>
</evidence>
<dbReference type="Proteomes" id="UP001303473">
    <property type="component" value="Unassembled WGS sequence"/>
</dbReference>
<comment type="caution">
    <text evidence="4">The sequence shown here is derived from an EMBL/GenBank/DDBJ whole genome shotgun (WGS) entry which is preliminary data.</text>
</comment>
<dbReference type="EMBL" id="MU853856">
    <property type="protein sequence ID" value="KAK3937370.1"/>
    <property type="molecule type" value="Genomic_DNA"/>
</dbReference>
<dbReference type="GO" id="GO:0004540">
    <property type="term" value="F:RNA nuclease activity"/>
    <property type="evidence" value="ECO:0007669"/>
    <property type="project" value="InterPro"/>
</dbReference>
<protein>
    <submittedName>
        <fullName evidence="4">Uncharacterized protein</fullName>
    </submittedName>
</protein>
<proteinExistence type="predicted"/>
<gene>
    <name evidence="4" type="ORF">QBC46DRAFT_416362</name>
</gene>
<dbReference type="AlphaFoldDB" id="A0AAN6S1U6"/>
<keyword evidence="5" id="KW-1185">Reference proteome</keyword>
<organism evidence="4 5">
    <name type="scientific">Diplogelasinospora grovesii</name>
    <dbReference type="NCBI Taxonomy" id="303347"/>
    <lineage>
        <taxon>Eukaryota</taxon>
        <taxon>Fungi</taxon>
        <taxon>Dikarya</taxon>
        <taxon>Ascomycota</taxon>
        <taxon>Pezizomycotina</taxon>
        <taxon>Sordariomycetes</taxon>
        <taxon>Sordariomycetidae</taxon>
        <taxon>Sordariales</taxon>
        <taxon>Diplogelasinosporaceae</taxon>
        <taxon>Diplogelasinospora</taxon>
    </lineage>
</organism>
<feature type="region of interest" description="Disordered" evidence="3">
    <location>
        <begin position="217"/>
        <end position="262"/>
    </location>
</feature>
<dbReference type="GO" id="GO:0003723">
    <property type="term" value="F:RNA binding"/>
    <property type="evidence" value="ECO:0007669"/>
    <property type="project" value="InterPro"/>
</dbReference>